<keyword evidence="2" id="KW-1185">Reference proteome</keyword>
<dbReference type="Proteomes" id="UP000006882">
    <property type="component" value="Chromosome G2"/>
</dbReference>
<reference evidence="1 2" key="1">
    <citation type="journal article" date="2013" name="Nat. Genet.">
        <title>The high-quality draft genome of peach (Prunus persica) identifies unique patterns of genetic diversity, domestication and genome evolution.</title>
        <authorList>
            <consortium name="International Peach Genome Initiative"/>
            <person name="Verde I."/>
            <person name="Abbott A.G."/>
            <person name="Scalabrin S."/>
            <person name="Jung S."/>
            <person name="Shu S."/>
            <person name="Marroni F."/>
            <person name="Zhebentyayeva T."/>
            <person name="Dettori M.T."/>
            <person name="Grimwood J."/>
            <person name="Cattonaro F."/>
            <person name="Zuccolo A."/>
            <person name="Rossini L."/>
            <person name="Jenkins J."/>
            <person name="Vendramin E."/>
            <person name="Meisel L.A."/>
            <person name="Decroocq V."/>
            <person name="Sosinski B."/>
            <person name="Prochnik S."/>
            <person name="Mitros T."/>
            <person name="Policriti A."/>
            <person name="Cipriani G."/>
            <person name="Dondini L."/>
            <person name="Ficklin S."/>
            <person name="Goodstein D.M."/>
            <person name="Xuan P."/>
            <person name="Del Fabbro C."/>
            <person name="Aramini V."/>
            <person name="Copetti D."/>
            <person name="Gonzalez S."/>
            <person name="Horner D.S."/>
            <person name="Falchi R."/>
            <person name="Lucas S."/>
            <person name="Mica E."/>
            <person name="Maldonado J."/>
            <person name="Lazzari B."/>
            <person name="Bielenberg D."/>
            <person name="Pirona R."/>
            <person name="Miculan M."/>
            <person name="Barakat A."/>
            <person name="Testolin R."/>
            <person name="Stella A."/>
            <person name="Tartarini S."/>
            <person name="Tonutti P."/>
            <person name="Arus P."/>
            <person name="Orellana A."/>
            <person name="Wells C."/>
            <person name="Main D."/>
            <person name="Vizzotto G."/>
            <person name="Silva H."/>
            <person name="Salamini F."/>
            <person name="Schmutz J."/>
            <person name="Morgante M."/>
            <person name="Rokhsar D.S."/>
        </authorList>
    </citation>
    <scope>NUCLEOTIDE SEQUENCE [LARGE SCALE GENOMIC DNA]</scope>
    <source>
        <strain evidence="2">cv. Nemared</strain>
    </source>
</reference>
<sequence>MSLEEVKVLGQHLLLGFPSGFFWPILHTLDWLYDWRISSQISLWCVTFIHKLFSFLPVMEYSRNCMHAGYSIELPPPATTSFGSTNSQNVYQLMYPPLGTIHCHNTLV</sequence>
<accession>A0A251QC11</accession>
<dbReference type="AlphaFoldDB" id="A0A251QC11"/>
<gene>
    <name evidence="1" type="ORF">PRUPE_2G059600</name>
</gene>
<evidence type="ECO:0000313" key="2">
    <source>
        <dbReference type="Proteomes" id="UP000006882"/>
    </source>
</evidence>
<proteinExistence type="predicted"/>
<dbReference type="EMBL" id="CM007652">
    <property type="protein sequence ID" value="ONI21328.1"/>
    <property type="molecule type" value="Genomic_DNA"/>
</dbReference>
<evidence type="ECO:0000313" key="1">
    <source>
        <dbReference type="EMBL" id="ONI21328.1"/>
    </source>
</evidence>
<name>A0A251QC11_PRUPE</name>
<dbReference type="Gramene" id="ONI21328">
    <property type="protein sequence ID" value="ONI21328"/>
    <property type="gene ID" value="PRUPE_2G059600"/>
</dbReference>
<organism evidence="1 2">
    <name type="scientific">Prunus persica</name>
    <name type="common">Peach</name>
    <name type="synonym">Amygdalus persica</name>
    <dbReference type="NCBI Taxonomy" id="3760"/>
    <lineage>
        <taxon>Eukaryota</taxon>
        <taxon>Viridiplantae</taxon>
        <taxon>Streptophyta</taxon>
        <taxon>Embryophyta</taxon>
        <taxon>Tracheophyta</taxon>
        <taxon>Spermatophyta</taxon>
        <taxon>Magnoliopsida</taxon>
        <taxon>eudicotyledons</taxon>
        <taxon>Gunneridae</taxon>
        <taxon>Pentapetalae</taxon>
        <taxon>rosids</taxon>
        <taxon>fabids</taxon>
        <taxon>Rosales</taxon>
        <taxon>Rosaceae</taxon>
        <taxon>Amygdaloideae</taxon>
        <taxon>Amygdaleae</taxon>
        <taxon>Prunus</taxon>
    </lineage>
</organism>
<protein>
    <submittedName>
        <fullName evidence="1">Uncharacterized protein</fullName>
    </submittedName>
</protein>